<dbReference type="GO" id="GO:0019825">
    <property type="term" value="F:oxygen binding"/>
    <property type="evidence" value="ECO:0007669"/>
    <property type="project" value="InterPro"/>
</dbReference>
<dbReference type="InterPro" id="IPR050532">
    <property type="entry name" value="Globin-like_OT"/>
</dbReference>
<dbReference type="InterPro" id="IPR000971">
    <property type="entry name" value="Globin"/>
</dbReference>
<comment type="similarity">
    <text evidence="4">Belongs to the globin family.</text>
</comment>
<dbReference type="Gene3D" id="1.10.490.10">
    <property type="entry name" value="Globins"/>
    <property type="match status" value="1"/>
</dbReference>
<keyword evidence="1 4" id="KW-0349">Heme</keyword>
<dbReference type="PANTHER" id="PTHR46458:SF5">
    <property type="entry name" value="GLOBIN FAMILY PROFILE DOMAIN-CONTAINING PROTEIN"/>
    <property type="match status" value="1"/>
</dbReference>
<keyword evidence="2" id="KW-0479">Metal-binding</keyword>
<feature type="domain" description="Globin" evidence="6">
    <location>
        <begin position="64"/>
        <end position="182"/>
    </location>
</feature>
<dbReference type="Proteomes" id="UP000025227">
    <property type="component" value="Unplaced"/>
</dbReference>
<evidence type="ECO:0000256" key="2">
    <source>
        <dbReference type="ARBA" id="ARBA00022723"/>
    </source>
</evidence>
<dbReference type="GO" id="GO:0020037">
    <property type="term" value="F:heme binding"/>
    <property type="evidence" value="ECO:0007669"/>
    <property type="project" value="InterPro"/>
</dbReference>
<dbReference type="WBParaSite" id="HCON_00048320-00001">
    <property type="protein sequence ID" value="HCON_00048320-00001"/>
    <property type="gene ID" value="HCON_00048320"/>
</dbReference>
<evidence type="ECO:0000256" key="1">
    <source>
        <dbReference type="ARBA" id="ARBA00022617"/>
    </source>
</evidence>
<dbReference type="PANTHER" id="PTHR46458">
    <property type="entry name" value="BLR2807 PROTEIN"/>
    <property type="match status" value="1"/>
</dbReference>
<evidence type="ECO:0000313" key="7">
    <source>
        <dbReference type="Proteomes" id="UP000025227"/>
    </source>
</evidence>
<keyword evidence="4" id="KW-0561">Oxygen transport</keyword>
<protein>
    <submittedName>
        <fullName evidence="8">GLOBIN domain-containing protein</fullName>
    </submittedName>
</protein>
<dbReference type="AlphaFoldDB" id="A0A7I5E7H6"/>
<evidence type="ECO:0000313" key="8">
    <source>
        <dbReference type="WBParaSite" id="HCON_00048320-00001"/>
    </source>
</evidence>
<dbReference type="GO" id="GO:0005344">
    <property type="term" value="F:oxygen carrier activity"/>
    <property type="evidence" value="ECO:0007669"/>
    <property type="project" value="UniProtKB-KW"/>
</dbReference>
<feature type="region of interest" description="Disordered" evidence="5">
    <location>
        <begin position="1"/>
        <end position="34"/>
    </location>
</feature>
<keyword evidence="4" id="KW-0813">Transport</keyword>
<proteinExistence type="inferred from homology"/>
<dbReference type="SUPFAM" id="SSF46458">
    <property type="entry name" value="Globin-like"/>
    <property type="match status" value="1"/>
</dbReference>
<dbReference type="InterPro" id="IPR009050">
    <property type="entry name" value="Globin-like_sf"/>
</dbReference>
<evidence type="ECO:0000259" key="6">
    <source>
        <dbReference type="Pfam" id="PF00042"/>
    </source>
</evidence>
<dbReference type="GO" id="GO:0046872">
    <property type="term" value="F:metal ion binding"/>
    <property type="evidence" value="ECO:0007669"/>
    <property type="project" value="UniProtKB-KW"/>
</dbReference>
<dbReference type="OrthoDB" id="6344802at2759"/>
<name>A0A7I5E7H6_HAECO</name>
<sequence length="194" mass="21685">MGSSAGAKQTPPPPDAQKGDSDTPAAEAPTVDSRLPYPNFRELFTLKNYWKTIRRNEKDSGKLLLARYLNQNPENASLYAKLKSIDASTVDPTCSNPGFEAVAGNYLKVFDDIISAVEEKPGDVKQACDRLMAVGKMHRTKVSGMQNSAFQNMEEPFLNMVKEALQDRFNEKAEGLFRKFFQFCLKYLLEGFNG</sequence>
<dbReference type="Pfam" id="PF00042">
    <property type="entry name" value="Globin"/>
    <property type="match status" value="1"/>
</dbReference>
<keyword evidence="3" id="KW-0408">Iron</keyword>
<organism evidence="7 8">
    <name type="scientific">Haemonchus contortus</name>
    <name type="common">Barber pole worm</name>
    <dbReference type="NCBI Taxonomy" id="6289"/>
    <lineage>
        <taxon>Eukaryota</taxon>
        <taxon>Metazoa</taxon>
        <taxon>Ecdysozoa</taxon>
        <taxon>Nematoda</taxon>
        <taxon>Chromadorea</taxon>
        <taxon>Rhabditida</taxon>
        <taxon>Rhabditina</taxon>
        <taxon>Rhabditomorpha</taxon>
        <taxon>Strongyloidea</taxon>
        <taxon>Trichostrongylidae</taxon>
        <taxon>Haemonchus</taxon>
    </lineage>
</organism>
<evidence type="ECO:0000256" key="4">
    <source>
        <dbReference type="RuleBase" id="RU000356"/>
    </source>
</evidence>
<keyword evidence="7" id="KW-1185">Reference proteome</keyword>
<accession>A0A7I5E7H6</accession>
<evidence type="ECO:0000256" key="3">
    <source>
        <dbReference type="ARBA" id="ARBA00023004"/>
    </source>
</evidence>
<reference evidence="8" key="1">
    <citation type="submission" date="2020-12" db="UniProtKB">
        <authorList>
            <consortium name="WormBaseParasite"/>
        </authorList>
    </citation>
    <scope>IDENTIFICATION</scope>
    <source>
        <strain evidence="8">MHco3</strain>
    </source>
</reference>
<dbReference type="OMA" id="DMRENEA"/>
<dbReference type="InterPro" id="IPR012292">
    <property type="entry name" value="Globin/Proto"/>
</dbReference>
<evidence type="ECO:0000256" key="5">
    <source>
        <dbReference type="SAM" id="MobiDB-lite"/>
    </source>
</evidence>